<keyword evidence="2" id="KW-1185">Reference proteome</keyword>
<dbReference type="Proteomes" id="UP001066276">
    <property type="component" value="Chromosome 1_2"/>
</dbReference>
<dbReference type="EMBL" id="JANPWB010000002">
    <property type="protein sequence ID" value="KAJ1211119.1"/>
    <property type="molecule type" value="Genomic_DNA"/>
</dbReference>
<sequence>MVIYCPSFDVRVDAKDEKVITRPEWHARAGSTPFIEWRVQRIGDMKLGERECIIYTQGTDDLITSEVAEDGNAMCGLAKAISDKETSTGSVMAGRERVMQVLCTGLQEQVTSSAYSELRETRLCQLKPMEEYGFCMQESGD</sequence>
<name>A0AAV7WGH5_PLEWA</name>
<reference evidence="1" key="1">
    <citation type="journal article" date="2022" name="bioRxiv">
        <title>Sequencing and chromosome-scale assembly of the giantPleurodeles waltlgenome.</title>
        <authorList>
            <person name="Brown T."/>
            <person name="Elewa A."/>
            <person name="Iarovenko S."/>
            <person name="Subramanian E."/>
            <person name="Araus A.J."/>
            <person name="Petzold A."/>
            <person name="Susuki M."/>
            <person name="Suzuki K.-i.T."/>
            <person name="Hayashi T."/>
            <person name="Toyoda A."/>
            <person name="Oliveira C."/>
            <person name="Osipova E."/>
            <person name="Leigh N.D."/>
            <person name="Simon A."/>
            <person name="Yun M.H."/>
        </authorList>
    </citation>
    <scope>NUCLEOTIDE SEQUENCE</scope>
    <source>
        <strain evidence="1">20211129_DDA</strain>
        <tissue evidence="1">Liver</tissue>
    </source>
</reference>
<proteinExistence type="predicted"/>
<accession>A0AAV7WGH5</accession>
<evidence type="ECO:0000313" key="1">
    <source>
        <dbReference type="EMBL" id="KAJ1211119.1"/>
    </source>
</evidence>
<organism evidence="1 2">
    <name type="scientific">Pleurodeles waltl</name>
    <name type="common">Iberian ribbed newt</name>
    <dbReference type="NCBI Taxonomy" id="8319"/>
    <lineage>
        <taxon>Eukaryota</taxon>
        <taxon>Metazoa</taxon>
        <taxon>Chordata</taxon>
        <taxon>Craniata</taxon>
        <taxon>Vertebrata</taxon>
        <taxon>Euteleostomi</taxon>
        <taxon>Amphibia</taxon>
        <taxon>Batrachia</taxon>
        <taxon>Caudata</taxon>
        <taxon>Salamandroidea</taxon>
        <taxon>Salamandridae</taxon>
        <taxon>Pleurodelinae</taxon>
        <taxon>Pleurodeles</taxon>
    </lineage>
</organism>
<gene>
    <name evidence="1" type="ORF">NDU88_006480</name>
</gene>
<evidence type="ECO:0000313" key="2">
    <source>
        <dbReference type="Proteomes" id="UP001066276"/>
    </source>
</evidence>
<protein>
    <submittedName>
        <fullName evidence="1">Uncharacterized protein</fullName>
    </submittedName>
</protein>
<comment type="caution">
    <text evidence="1">The sequence shown here is derived from an EMBL/GenBank/DDBJ whole genome shotgun (WGS) entry which is preliminary data.</text>
</comment>
<dbReference type="AlphaFoldDB" id="A0AAV7WGH5"/>